<comment type="caution">
    <text evidence="2">The sequence shown here is derived from an EMBL/GenBank/DDBJ whole genome shotgun (WGS) entry which is preliminary data.</text>
</comment>
<dbReference type="InterPro" id="IPR025197">
    <property type="entry name" value="DUF4116"/>
</dbReference>
<organism evidence="2 3">
    <name type="scientific">Naegleria fowleri</name>
    <name type="common">Brain eating amoeba</name>
    <dbReference type="NCBI Taxonomy" id="5763"/>
    <lineage>
        <taxon>Eukaryota</taxon>
        <taxon>Discoba</taxon>
        <taxon>Heterolobosea</taxon>
        <taxon>Tetramitia</taxon>
        <taxon>Eutetramitia</taxon>
        <taxon>Vahlkampfiidae</taxon>
        <taxon>Naegleria</taxon>
    </lineage>
</organism>
<feature type="domain" description="DUF4116" evidence="1">
    <location>
        <begin position="260"/>
        <end position="308"/>
    </location>
</feature>
<dbReference type="VEuPathDB" id="AmoebaDB:FDP41_005383"/>
<proteinExistence type="predicted"/>
<protein>
    <recommendedName>
        <fullName evidence="1">DUF4116 domain-containing protein</fullName>
    </recommendedName>
</protein>
<evidence type="ECO:0000313" key="2">
    <source>
        <dbReference type="EMBL" id="KAF0975389.1"/>
    </source>
</evidence>
<feature type="domain" description="DUF4116" evidence="1">
    <location>
        <begin position="179"/>
        <end position="226"/>
    </location>
</feature>
<evidence type="ECO:0000259" key="1">
    <source>
        <dbReference type="Pfam" id="PF13475"/>
    </source>
</evidence>
<gene>
    <name evidence="2" type="ORF">FDP41_005383</name>
</gene>
<feature type="domain" description="DUF4116" evidence="1">
    <location>
        <begin position="79"/>
        <end position="126"/>
    </location>
</feature>
<dbReference type="VEuPathDB" id="AmoebaDB:NF0015310"/>
<accession>A0A6A5BR21</accession>
<dbReference type="VEuPathDB" id="AmoebaDB:NfTy_065770"/>
<sequence>MASSVVIELISFYKVLSPLDMPCRRLESLLKQKFSLQQEGKKKWLLNGEILYRDFIPIEFMNDKEIVWNHIKNDNLRNDKELVLEAIKHNENALEDASFSLQRDKNFVLEAIRWNEKCLCCAAYEFLKDSEFVFEAIKQNKKALRWVPCELLTNEAFMLKVIKFIFPEFHHLDSFEHANKEIMMKLVNEFGFLLIFASDELKNDRDIVSTAIRNDGLAFAFASHNLSSLDVETFSDMYQKKLLRTERIDLPYNDPPFFNDKEIVLEVVKNDGFALKYASNELRKDRGLVMEAVKSNGYALFYASEELQNNHELVMQWI</sequence>
<dbReference type="AlphaFoldDB" id="A0A6A5BR21"/>
<name>A0A6A5BR21_NAEFO</name>
<dbReference type="VEuPathDB" id="AmoebaDB:NF0015180"/>
<evidence type="ECO:0000313" key="3">
    <source>
        <dbReference type="Proteomes" id="UP000444721"/>
    </source>
</evidence>
<dbReference type="GeneID" id="68112601"/>
<dbReference type="RefSeq" id="XP_044560102.1">
    <property type="nucleotide sequence ID" value="XM_044708901.1"/>
</dbReference>
<dbReference type="EMBL" id="VFQX01000044">
    <property type="protein sequence ID" value="KAF0975389.1"/>
    <property type="molecule type" value="Genomic_DNA"/>
</dbReference>
<dbReference type="Pfam" id="PF13475">
    <property type="entry name" value="DUF4116"/>
    <property type="match status" value="3"/>
</dbReference>
<dbReference type="Proteomes" id="UP000444721">
    <property type="component" value="Unassembled WGS sequence"/>
</dbReference>
<keyword evidence="3" id="KW-1185">Reference proteome</keyword>
<reference evidence="2 3" key="1">
    <citation type="journal article" date="2019" name="Sci. Rep.">
        <title>Nanopore sequencing improves the draft genome of the human pathogenic amoeba Naegleria fowleri.</title>
        <authorList>
            <person name="Liechti N."/>
            <person name="Schurch N."/>
            <person name="Bruggmann R."/>
            <person name="Wittwer M."/>
        </authorList>
    </citation>
    <scope>NUCLEOTIDE SEQUENCE [LARGE SCALE GENOMIC DNA]</scope>
    <source>
        <strain evidence="2 3">ATCC 30894</strain>
    </source>
</reference>